<organism evidence="3 4">
    <name type="scientific">Roridomyces roridus</name>
    <dbReference type="NCBI Taxonomy" id="1738132"/>
    <lineage>
        <taxon>Eukaryota</taxon>
        <taxon>Fungi</taxon>
        <taxon>Dikarya</taxon>
        <taxon>Basidiomycota</taxon>
        <taxon>Agaricomycotina</taxon>
        <taxon>Agaricomycetes</taxon>
        <taxon>Agaricomycetidae</taxon>
        <taxon>Agaricales</taxon>
        <taxon>Marasmiineae</taxon>
        <taxon>Mycenaceae</taxon>
        <taxon>Roridomyces</taxon>
    </lineage>
</organism>
<dbReference type="Gene3D" id="2.60.120.260">
    <property type="entry name" value="Galactose-binding domain-like"/>
    <property type="match status" value="1"/>
</dbReference>
<keyword evidence="4" id="KW-1185">Reference proteome</keyword>
<name>A0AAD7CD16_9AGAR</name>
<evidence type="ECO:0000313" key="4">
    <source>
        <dbReference type="Proteomes" id="UP001221142"/>
    </source>
</evidence>
<keyword evidence="2" id="KW-1133">Transmembrane helix</keyword>
<dbReference type="CDD" id="cd21699">
    <property type="entry name" value="JMTM_APP_like"/>
    <property type="match status" value="1"/>
</dbReference>
<accession>A0AAD7CD16</accession>
<keyword evidence="2" id="KW-0812">Transmembrane</keyword>
<protein>
    <submittedName>
        <fullName evidence="3">Uncharacterized protein</fullName>
    </submittedName>
</protein>
<feature type="transmembrane region" description="Helical" evidence="2">
    <location>
        <begin position="305"/>
        <end position="327"/>
    </location>
</feature>
<dbReference type="Proteomes" id="UP001221142">
    <property type="component" value="Unassembled WGS sequence"/>
</dbReference>
<feature type="compositionally biased region" description="Low complexity" evidence="1">
    <location>
        <begin position="283"/>
        <end position="295"/>
    </location>
</feature>
<gene>
    <name evidence="3" type="ORF">FB45DRAFT_898926</name>
</gene>
<feature type="compositionally biased region" description="Polar residues" evidence="1">
    <location>
        <begin position="382"/>
        <end position="397"/>
    </location>
</feature>
<evidence type="ECO:0000256" key="2">
    <source>
        <dbReference type="SAM" id="Phobius"/>
    </source>
</evidence>
<dbReference type="AlphaFoldDB" id="A0AAD7CD16"/>
<feature type="compositionally biased region" description="Polar residues" evidence="1">
    <location>
        <begin position="271"/>
        <end position="282"/>
    </location>
</feature>
<evidence type="ECO:0000313" key="3">
    <source>
        <dbReference type="EMBL" id="KAJ7644900.1"/>
    </source>
</evidence>
<proteinExistence type="predicted"/>
<comment type="caution">
    <text evidence="3">The sequence shown here is derived from an EMBL/GenBank/DDBJ whole genome shotgun (WGS) entry which is preliminary data.</text>
</comment>
<evidence type="ECO:0000256" key="1">
    <source>
        <dbReference type="SAM" id="MobiDB-lite"/>
    </source>
</evidence>
<keyword evidence="2" id="KW-0472">Membrane</keyword>
<sequence>MSVVVVDDRDPRIQYSPSTGWKQGGRFEQYLATTTVAAGSGSTASFSFQATSVAVYGTVDQGSSTMSFALDGGVPSVFDATSSILGIVHHQPLFLSGSLPDGQHSLVMTQESGVKFIFLDYILCNTTSSAGNILFFDDSDSRLEYSQGWNVAPGSEQYLQNTAHSCGSDECTVALNFEGNTLTMYGDFGANATGAPSTFNASITVDNEPPTPIQFFPRAAHPQPTSNFETYSTQLTPGSHRAVLTTHQADQFLLDYFVAEAPTAPAVPAPSQSSLQPTSTFTPNASHSHSPSAPNFEAPPSKIPVAAIVGIAVGGLVFLILLLVALVSWRRRARRLDGAMRHDLDPFTDHAVDETVYPYDPSTPPPAYRKLVPPEMIVDSNPIPSGSNPSRTQNQVDTIREKQPV</sequence>
<feature type="region of interest" description="Disordered" evidence="1">
    <location>
        <begin position="267"/>
        <end position="296"/>
    </location>
</feature>
<reference evidence="3" key="1">
    <citation type="submission" date="2023-03" db="EMBL/GenBank/DDBJ databases">
        <title>Massive genome expansion in bonnet fungi (Mycena s.s.) driven by repeated elements and novel gene families across ecological guilds.</title>
        <authorList>
            <consortium name="Lawrence Berkeley National Laboratory"/>
            <person name="Harder C.B."/>
            <person name="Miyauchi S."/>
            <person name="Viragh M."/>
            <person name="Kuo A."/>
            <person name="Thoen E."/>
            <person name="Andreopoulos B."/>
            <person name="Lu D."/>
            <person name="Skrede I."/>
            <person name="Drula E."/>
            <person name="Henrissat B."/>
            <person name="Morin E."/>
            <person name="Kohler A."/>
            <person name="Barry K."/>
            <person name="LaButti K."/>
            <person name="Morin E."/>
            <person name="Salamov A."/>
            <person name="Lipzen A."/>
            <person name="Mereny Z."/>
            <person name="Hegedus B."/>
            <person name="Baldrian P."/>
            <person name="Stursova M."/>
            <person name="Weitz H."/>
            <person name="Taylor A."/>
            <person name="Grigoriev I.V."/>
            <person name="Nagy L.G."/>
            <person name="Martin F."/>
            <person name="Kauserud H."/>
        </authorList>
    </citation>
    <scope>NUCLEOTIDE SEQUENCE</scope>
    <source>
        <strain evidence="3">9284</strain>
    </source>
</reference>
<feature type="region of interest" description="Disordered" evidence="1">
    <location>
        <begin position="376"/>
        <end position="405"/>
    </location>
</feature>
<dbReference type="EMBL" id="JARKIF010000003">
    <property type="protein sequence ID" value="KAJ7644900.1"/>
    <property type="molecule type" value="Genomic_DNA"/>
</dbReference>